<feature type="domain" description="Glycosyltransferase 61 catalytic" evidence="4">
    <location>
        <begin position="162"/>
        <end position="346"/>
    </location>
</feature>
<dbReference type="AlphaFoldDB" id="A0A1M6P9F3"/>
<dbReference type="Pfam" id="PF04577">
    <property type="entry name" value="Glyco_transf_61"/>
    <property type="match status" value="1"/>
</dbReference>
<evidence type="ECO:0000256" key="2">
    <source>
        <dbReference type="ARBA" id="ARBA00022679"/>
    </source>
</evidence>
<dbReference type="InterPro" id="IPR049625">
    <property type="entry name" value="Glyco_transf_61_cat"/>
</dbReference>
<evidence type="ECO:0000313" key="5">
    <source>
        <dbReference type="EMBL" id="SHK04522.1"/>
    </source>
</evidence>
<dbReference type="Proteomes" id="UP000184387">
    <property type="component" value="Unassembled WGS sequence"/>
</dbReference>
<evidence type="ECO:0000313" key="6">
    <source>
        <dbReference type="Proteomes" id="UP000184387"/>
    </source>
</evidence>
<dbReference type="InterPro" id="IPR007657">
    <property type="entry name" value="Glycosyltransferase_61"/>
</dbReference>
<dbReference type="EMBL" id="FQZF01000029">
    <property type="protein sequence ID" value="SHK04522.1"/>
    <property type="molecule type" value="Genomic_DNA"/>
</dbReference>
<dbReference type="PANTHER" id="PTHR20961">
    <property type="entry name" value="GLYCOSYLTRANSFERASE"/>
    <property type="match status" value="1"/>
</dbReference>
<organism evidence="5 6">
    <name type="scientific">Muricoccus roseus</name>
    <dbReference type="NCBI Taxonomy" id="198092"/>
    <lineage>
        <taxon>Bacteria</taxon>
        <taxon>Pseudomonadati</taxon>
        <taxon>Pseudomonadota</taxon>
        <taxon>Alphaproteobacteria</taxon>
        <taxon>Acetobacterales</taxon>
        <taxon>Roseomonadaceae</taxon>
        <taxon>Muricoccus</taxon>
    </lineage>
</organism>
<dbReference type="STRING" id="198092.SAMN02745194_04043"/>
<protein>
    <recommendedName>
        <fullName evidence="4">Glycosyltransferase 61 catalytic domain-containing protein</fullName>
    </recommendedName>
</protein>
<evidence type="ECO:0000256" key="3">
    <source>
        <dbReference type="ARBA" id="ARBA00023180"/>
    </source>
</evidence>
<name>A0A1M6P9F3_9PROT</name>
<keyword evidence="6" id="KW-1185">Reference proteome</keyword>
<keyword evidence="2" id="KW-0808">Transferase</keyword>
<keyword evidence="3" id="KW-0325">Glycoprotein</keyword>
<evidence type="ECO:0000259" key="4">
    <source>
        <dbReference type="Pfam" id="PF04577"/>
    </source>
</evidence>
<dbReference type="GO" id="GO:0016757">
    <property type="term" value="F:glycosyltransferase activity"/>
    <property type="evidence" value="ECO:0007669"/>
    <property type="project" value="UniProtKB-KW"/>
</dbReference>
<reference evidence="5 6" key="1">
    <citation type="submission" date="2016-11" db="EMBL/GenBank/DDBJ databases">
        <authorList>
            <person name="Jaros S."/>
            <person name="Januszkiewicz K."/>
            <person name="Wedrychowicz H."/>
        </authorList>
    </citation>
    <scope>NUCLEOTIDE SEQUENCE [LARGE SCALE GENOMIC DNA]</scope>
    <source>
        <strain evidence="5 6">DSM 14916</strain>
    </source>
</reference>
<proteinExistence type="predicted"/>
<keyword evidence="1" id="KW-0328">Glycosyltransferase</keyword>
<evidence type="ECO:0000256" key="1">
    <source>
        <dbReference type="ARBA" id="ARBA00022676"/>
    </source>
</evidence>
<accession>A0A1M6P9F3</accession>
<dbReference type="RefSeq" id="WP_073138095.1">
    <property type="nucleotide sequence ID" value="NZ_FQZF01000029.1"/>
</dbReference>
<sequence length="406" mass="44697">MAETDTLPLAQPPTEIDEGEGKVFRHAPRIFAERVPGAVRLGDAWAPGPLEGLADRVFCPDEASWADLVKAQPGFAAAGLPLPAASLLQLPAASLLHHARVEGFVFTEGPRFVRESRGSPRVNPDNDLVRNVGREWYLGTEHPFAGQLRRGVVCYDSASRNYAHFLMIFLPRIVFANRRVSDMPFIVPDLPSYAAGGAGIRNEMLYRLADILPLDRGNVYWHLPDGRWSFDEISVVAVGPDRWGLVFHPEVQACFTRISREALRRRDLLRGGGEGPRRIYVSRQGAQRRRVLNQEALDPVLARHGFVPVRLEALDFFEQAALFAGAEAVIGLHGAGLANILFNDGGATLFELYPEGEAQPHFANSALSRGCRYVPLRCRKMSKHRDVAIDPAAVEAALSRLPPPAA</sequence>
<gene>
    <name evidence="5" type="ORF">SAMN02745194_04043</name>
</gene>